<reference evidence="2 3" key="1">
    <citation type="submission" date="2016-10" db="EMBL/GenBank/DDBJ databases">
        <authorList>
            <person name="de Groot N.N."/>
        </authorList>
    </citation>
    <scope>NUCLEOTIDE SEQUENCE [LARGE SCALE GENOMIC DNA]</scope>
    <source>
        <strain evidence="2 3">CGMCC 1.10076</strain>
    </source>
</reference>
<dbReference type="Proteomes" id="UP000199580">
    <property type="component" value="Unassembled WGS sequence"/>
</dbReference>
<gene>
    <name evidence="2" type="ORF">SAMN04487935_0380</name>
</gene>
<feature type="chain" id="PRO_5011666989" evidence="1">
    <location>
        <begin position="21"/>
        <end position="169"/>
    </location>
</feature>
<dbReference type="EMBL" id="FNEZ01000001">
    <property type="protein sequence ID" value="SDJ23464.1"/>
    <property type="molecule type" value="Genomic_DNA"/>
</dbReference>
<evidence type="ECO:0000313" key="2">
    <source>
        <dbReference type="EMBL" id="SDJ23464.1"/>
    </source>
</evidence>
<organism evidence="2 3">
    <name type="scientific">Flavobacterium noncentrifugens</name>
    <dbReference type="NCBI Taxonomy" id="1128970"/>
    <lineage>
        <taxon>Bacteria</taxon>
        <taxon>Pseudomonadati</taxon>
        <taxon>Bacteroidota</taxon>
        <taxon>Flavobacteriia</taxon>
        <taxon>Flavobacteriales</taxon>
        <taxon>Flavobacteriaceae</taxon>
        <taxon>Flavobacterium</taxon>
    </lineage>
</organism>
<feature type="signal peptide" evidence="1">
    <location>
        <begin position="1"/>
        <end position="20"/>
    </location>
</feature>
<proteinExistence type="predicted"/>
<dbReference type="OrthoDB" id="1073285at2"/>
<dbReference type="RefSeq" id="WP_091391592.1">
    <property type="nucleotide sequence ID" value="NZ_BKAI01000001.1"/>
</dbReference>
<sequence>MNKKLLLLFVFLIAATGINAQQKKADKATEAFRYEIECAGIGTDGTYLIKVWSYSKNAKFAVTQAKKNAVHGIIFKGFSGGAQGCVSQKPLASSPNIEDEKADFFKSFFADGGDYMKYVSESSDGNIDAADRVKVGKEYKIGVIVSVSKDALRRYLEESGVVRGLSSGF</sequence>
<evidence type="ECO:0000256" key="1">
    <source>
        <dbReference type="SAM" id="SignalP"/>
    </source>
</evidence>
<keyword evidence="3" id="KW-1185">Reference proteome</keyword>
<evidence type="ECO:0000313" key="3">
    <source>
        <dbReference type="Proteomes" id="UP000199580"/>
    </source>
</evidence>
<protein>
    <submittedName>
        <fullName evidence="2">Uncharacterized protein</fullName>
    </submittedName>
</protein>
<dbReference type="STRING" id="1128970.SAMN04487935_0380"/>
<keyword evidence="1" id="KW-0732">Signal</keyword>
<accession>A0A1G8S2G3</accession>
<dbReference type="AlphaFoldDB" id="A0A1G8S2G3"/>
<name>A0A1G8S2G3_9FLAO</name>